<dbReference type="SUPFAM" id="SSF55874">
    <property type="entry name" value="ATPase domain of HSP90 chaperone/DNA topoisomerase II/histidine kinase"/>
    <property type="match status" value="1"/>
</dbReference>
<evidence type="ECO:0000313" key="20">
    <source>
        <dbReference type="EMBL" id="MEN3067375.1"/>
    </source>
</evidence>
<feature type="transmembrane region" description="Helical" evidence="18">
    <location>
        <begin position="34"/>
        <end position="52"/>
    </location>
</feature>
<dbReference type="CDD" id="cd00130">
    <property type="entry name" value="PAS"/>
    <property type="match status" value="1"/>
</dbReference>
<keyword evidence="16 18" id="KW-0472">Membrane</keyword>
<keyword evidence="12 20" id="KW-0418">Kinase</keyword>
<dbReference type="SUPFAM" id="SSF55785">
    <property type="entry name" value="PYP-like sensor domain (PAS domain)"/>
    <property type="match status" value="1"/>
</dbReference>
<dbReference type="PANTHER" id="PTHR45453">
    <property type="entry name" value="PHOSPHATE REGULON SENSOR PROTEIN PHOR"/>
    <property type="match status" value="1"/>
</dbReference>
<dbReference type="InterPro" id="IPR000014">
    <property type="entry name" value="PAS"/>
</dbReference>
<keyword evidence="21" id="KW-1185">Reference proteome</keyword>
<dbReference type="SMART" id="SM00387">
    <property type="entry name" value="HATPase_c"/>
    <property type="match status" value="1"/>
</dbReference>
<dbReference type="CDD" id="cd00082">
    <property type="entry name" value="HisKA"/>
    <property type="match status" value="1"/>
</dbReference>
<comment type="catalytic activity">
    <reaction evidence="1">
        <text>ATP + protein L-histidine = ADP + protein N-phospho-L-histidine.</text>
        <dbReference type="EC" id="2.7.13.3"/>
    </reaction>
</comment>
<keyword evidence="7" id="KW-0597">Phosphoprotein</keyword>
<evidence type="ECO:0000256" key="18">
    <source>
        <dbReference type="SAM" id="Phobius"/>
    </source>
</evidence>
<evidence type="ECO:0000256" key="2">
    <source>
        <dbReference type="ARBA" id="ARBA00004236"/>
    </source>
</evidence>
<evidence type="ECO:0000256" key="15">
    <source>
        <dbReference type="ARBA" id="ARBA00023012"/>
    </source>
</evidence>
<evidence type="ECO:0000256" key="1">
    <source>
        <dbReference type="ARBA" id="ARBA00000085"/>
    </source>
</evidence>
<dbReference type="Pfam" id="PF13188">
    <property type="entry name" value="PAS_8"/>
    <property type="match status" value="1"/>
</dbReference>
<evidence type="ECO:0000256" key="6">
    <source>
        <dbReference type="ARBA" id="ARBA00022475"/>
    </source>
</evidence>
<accession>A0ABU9YUK6</accession>
<dbReference type="RefSeq" id="WP_345918142.1">
    <property type="nucleotide sequence ID" value="NZ_JBDIVE010000001.1"/>
</dbReference>
<dbReference type="InterPro" id="IPR035965">
    <property type="entry name" value="PAS-like_dom_sf"/>
</dbReference>
<keyword evidence="9 20" id="KW-0808">Transferase</keyword>
<dbReference type="SUPFAM" id="SSF47384">
    <property type="entry name" value="Homodimeric domain of signal transducing histidine kinase"/>
    <property type="match status" value="1"/>
</dbReference>
<dbReference type="PROSITE" id="PS50109">
    <property type="entry name" value="HIS_KIN"/>
    <property type="match status" value="1"/>
</dbReference>
<dbReference type="InterPro" id="IPR021766">
    <property type="entry name" value="PhoR_N"/>
</dbReference>
<dbReference type="Pfam" id="PF11808">
    <property type="entry name" value="PhoR"/>
    <property type="match status" value="1"/>
</dbReference>
<evidence type="ECO:0000256" key="11">
    <source>
        <dbReference type="ARBA" id="ARBA00022741"/>
    </source>
</evidence>
<name>A0ABU9YUK6_9RHOO</name>
<keyword evidence="5" id="KW-0813">Transport</keyword>
<dbReference type="InterPro" id="IPR050351">
    <property type="entry name" value="BphY/WalK/GraS-like"/>
</dbReference>
<dbReference type="EMBL" id="JBDIVE010000001">
    <property type="protein sequence ID" value="MEN3067375.1"/>
    <property type="molecule type" value="Genomic_DNA"/>
</dbReference>
<sequence>MIIYPGRLIWSHAAGILAVLLLAVALSWIFGSGVAALAVLSLGLGAWLIYHLRNLVRLLDWAREPLGTPTPRALGSWDNAFAALARRSRIAYDQRERISQSLSRFREAAQAMPDGVIYLTHHNLIEWVNRAAERHFGLDARSDAGSAVTNLVRQPDFVSYVEAGDFSEPLLLKPLRSDGLSLSVQIVPFGEDLKMLLSRDISQLEKLENMRRDFVANVSHELKTPLTVVSGFMEMLYDGFEDFSPEDARRYLQLAIDQGGRMQRLIEDLLALSALETATQPDEDKVDVQGLLRSVAEEARLLSSGRHEIIVEPGARASLLGSHKELHSVLANLASNAVRYTPDGGQIRISWEPLAAGAALVVSDNGPGIAAEHLPRLTERFYRVDRGRSRETGGTGLGLAIVKHVLTRHQGNLEIVSEPGRGSRFLACLPQHRVLWAEA</sequence>
<proteinExistence type="predicted"/>
<evidence type="ECO:0000256" key="10">
    <source>
        <dbReference type="ARBA" id="ARBA00022692"/>
    </source>
</evidence>
<evidence type="ECO:0000256" key="9">
    <source>
        <dbReference type="ARBA" id="ARBA00022679"/>
    </source>
</evidence>
<evidence type="ECO:0000313" key="21">
    <source>
        <dbReference type="Proteomes" id="UP001410394"/>
    </source>
</evidence>
<dbReference type="Gene3D" id="1.10.287.130">
    <property type="match status" value="1"/>
</dbReference>
<comment type="subcellular location">
    <subcellularLocation>
        <location evidence="2">Cell membrane</location>
    </subcellularLocation>
</comment>
<keyword evidence="11" id="KW-0547">Nucleotide-binding</keyword>
<dbReference type="InterPro" id="IPR003661">
    <property type="entry name" value="HisK_dim/P_dom"/>
</dbReference>
<evidence type="ECO:0000256" key="7">
    <source>
        <dbReference type="ARBA" id="ARBA00022553"/>
    </source>
</evidence>
<dbReference type="EC" id="2.7.13.3" evidence="3"/>
<evidence type="ECO:0000256" key="17">
    <source>
        <dbReference type="ARBA" id="ARBA00025207"/>
    </source>
</evidence>
<dbReference type="InterPro" id="IPR005467">
    <property type="entry name" value="His_kinase_dom"/>
</dbReference>
<evidence type="ECO:0000259" key="19">
    <source>
        <dbReference type="PROSITE" id="PS50109"/>
    </source>
</evidence>
<dbReference type="SMART" id="SM00388">
    <property type="entry name" value="HisKA"/>
    <property type="match status" value="1"/>
</dbReference>
<dbReference type="Proteomes" id="UP001410394">
    <property type="component" value="Unassembled WGS sequence"/>
</dbReference>
<comment type="function">
    <text evidence="17">Member of the two-component regulatory system PhoR/PhoB involved in the phosphate regulon genes expression. PhoR may function as a membrane-associated protein kinase that phosphorylates PhoB in response to environmental signals.</text>
</comment>
<dbReference type="NCBIfam" id="TIGR02966">
    <property type="entry name" value="phoR_proteo"/>
    <property type="match status" value="1"/>
</dbReference>
<evidence type="ECO:0000256" key="3">
    <source>
        <dbReference type="ARBA" id="ARBA00012438"/>
    </source>
</evidence>
<reference evidence="20 21" key="1">
    <citation type="journal article" date="2018" name="Int. J. Syst. Evol. Microbiol.">
        <title>Uliginosibacterium sediminicola sp. nov., isolated from freshwater sediment.</title>
        <authorList>
            <person name="Hwang W.M."/>
            <person name="Kim S.M."/>
            <person name="Kang K."/>
            <person name="Ahn T.Y."/>
        </authorList>
    </citation>
    <scope>NUCLEOTIDE SEQUENCE [LARGE SCALE GENOMIC DNA]</scope>
    <source>
        <strain evidence="20 21">M1-21</strain>
    </source>
</reference>
<dbReference type="SMART" id="SM00091">
    <property type="entry name" value="PAS"/>
    <property type="match status" value="1"/>
</dbReference>
<evidence type="ECO:0000256" key="4">
    <source>
        <dbReference type="ARBA" id="ARBA00019665"/>
    </source>
</evidence>
<dbReference type="PANTHER" id="PTHR45453:SF1">
    <property type="entry name" value="PHOSPHATE REGULON SENSOR PROTEIN PHOR"/>
    <property type="match status" value="1"/>
</dbReference>
<keyword evidence="8" id="KW-0592">Phosphate transport</keyword>
<keyword evidence="13" id="KW-0067">ATP-binding</keyword>
<protein>
    <recommendedName>
        <fullName evidence="4">Phosphate regulon sensor protein PhoR</fullName>
        <ecNumber evidence="3">2.7.13.3</ecNumber>
    </recommendedName>
</protein>
<feature type="domain" description="Histidine kinase" evidence="19">
    <location>
        <begin position="217"/>
        <end position="433"/>
    </location>
</feature>
<gene>
    <name evidence="20" type="primary">phoR</name>
    <name evidence="20" type="ORF">ABDB84_02720</name>
</gene>
<feature type="transmembrane region" description="Helical" evidence="18">
    <location>
        <begin position="7"/>
        <end position="28"/>
    </location>
</feature>
<dbReference type="InterPro" id="IPR004358">
    <property type="entry name" value="Sig_transdc_His_kin-like_C"/>
</dbReference>
<dbReference type="GO" id="GO:0004673">
    <property type="term" value="F:protein histidine kinase activity"/>
    <property type="evidence" value="ECO:0007669"/>
    <property type="project" value="UniProtKB-EC"/>
</dbReference>
<dbReference type="Gene3D" id="3.30.565.10">
    <property type="entry name" value="Histidine kinase-like ATPase, C-terminal domain"/>
    <property type="match status" value="1"/>
</dbReference>
<evidence type="ECO:0000256" key="12">
    <source>
        <dbReference type="ARBA" id="ARBA00022777"/>
    </source>
</evidence>
<dbReference type="InterPro" id="IPR014310">
    <property type="entry name" value="Sig_transdc_His_kinase_PhoR"/>
</dbReference>
<evidence type="ECO:0000256" key="8">
    <source>
        <dbReference type="ARBA" id="ARBA00022592"/>
    </source>
</evidence>
<keyword evidence="10 18" id="KW-0812">Transmembrane</keyword>
<dbReference type="Pfam" id="PF02518">
    <property type="entry name" value="HATPase_c"/>
    <property type="match status" value="1"/>
</dbReference>
<dbReference type="Gene3D" id="3.30.450.20">
    <property type="entry name" value="PAS domain"/>
    <property type="match status" value="1"/>
</dbReference>
<dbReference type="Pfam" id="PF00512">
    <property type="entry name" value="HisKA"/>
    <property type="match status" value="1"/>
</dbReference>
<evidence type="ECO:0000256" key="16">
    <source>
        <dbReference type="ARBA" id="ARBA00023136"/>
    </source>
</evidence>
<dbReference type="InterPro" id="IPR036097">
    <property type="entry name" value="HisK_dim/P_sf"/>
</dbReference>
<keyword evidence="6" id="KW-1003">Cell membrane</keyword>
<dbReference type="InterPro" id="IPR003594">
    <property type="entry name" value="HATPase_dom"/>
</dbReference>
<comment type="caution">
    <text evidence="20">The sequence shown here is derived from an EMBL/GenBank/DDBJ whole genome shotgun (WGS) entry which is preliminary data.</text>
</comment>
<evidence type="ECO:0000256" key="5">
    <source>
        <dbReference type="ARBA" id="ARBA00022448"/>
    </source>
</evidence>
<evidence type="ECO:0000256" key="14">
    <source>
        <dbReference type="ARBA" id="ARBA00022989"/>
    </source>
</evidence>
<dbReference type="PRINTS" id="PR00344">
    <property type="entry name" value="BCTRLSENSOR"/>
</dbReference>
<keyword evidence="14 18" id="KW-1133">Transmembrane helix</keyword>
<evidence type="ECO:0000256" key="13">
    <source>
        <dbReference type="ARBA" id="ARBA00022840"/>
    </source>
</evidence>
<organism evidence="20 21">
    <name type="scientific">Uliginosibacterium sediminicola</name>
    <dbReference type="NCBI Taxonomy" id="2024550"/>
    <lineage>
        <taxon>Bacteria</taxon>
        <taxon>Pseudomonadati</taxon>
        <taxon>Pseudomonadota</taxon>
        <taxon>Betaproteobacteria</taxon>
        <taxon>Rhodocyclales</taxon>
        <taxon>Zoogloeaceae</taxon>
        <taxon>Uliginosibacterium</taxon>
    </lineage>
</organism>
<dbReference type="InterPro" id="IPR036890">
    <property type="entry name" value="HATPase_C_sf"/>
</dbReference>
<keyword evidence="15" id="KW-0902">Two-component regulatory system</keyword>